<keyword evidence="1" id="KW-0547">Nucleotide-binding</keyword>
<keyword evidence="5" id="KW-1185">Reference proteome</keyword>
<protein>
    <submittedName>
        <fullName evidence="4">AAA family ATPase</fullName>
    </submittedName>
</protein>
<dbReference type="PROSITE" id="PS00622">
    <property type="entry name" value="HTH_LUXR_1"/>
    <property type="match status" value="1"/>
</dbReference>
<gene>
    <name evidence="4" type="ORF">H6H00_15905</name>
</gene>
<dbReference type="InterPro" id="IPR016032">
    <property type="entry name" value="Sig_transdc_resp-reg_C-effctor"/>
</dbReference>
<keyword evidence="2" id="KW-0067">ATP-binding</keyword>
<dbReference type="SUPFAM" id="SSF46894">
    <property type="entry name" value="C-terminal effector domain of the bipartite response regulators"/>
    <property type="match status" value="1"/>
</dbReference>
<dbReference type="PROSITE" id="PS50043">
    <property type="entry name" value="HTH_LUXR_2"/>
    <property type="match status" value="1"/>
</dbReference>
<dbReference type="Pfam" id="PF13191">
    <property type="entry name" value="AAA_16"/>
    <property type="match status" value="1"/>
</dbReference>
<dbReference type="AlphaFoldDB" id="A0A7G7MQZ5"/>
<evidence type="ECO:0000313" key="5">
    <source>
        <dbReference type="Proteomes" id="UP000515728"/>
    </source>
</evidence>
<dbReference type="EMBL" id="CP060131">
    <property type="protein sequence ID" value="QNG55206.1"/>
    <property type="molecule type" value="Genomic_DNA"/>
</dbReference>
<evidence type="ECO:0000259" key="3">
    <source>
        <dbReference type="PROSITE" id="PS50043"/>
    </source>
</evidence>
<evidence type="ECO:0000256" key="2">
    <source>
        <dbReference type="ARBA" id="ARBA00022840"/>
    </source>
</evidence>
<dbReference type="SMART" id="SM00421">
    <property type="entry name" value="HTH_LUXR"/>
    <property type="match status" value="1"/>
</dbReference>
<dbReference type="PANTHER" id="PTHR16305">
    <property type="entry name" value="TESTICULAR SOLUBLE ADENYLYL CYCLASE"/>
    <property type="match status" value="1"/>
</dbReference>
<dbReference type="PRINTS" id="PR00038">
    <property type="entry name" value="HTHLUXR"/>
</dbReference>
<name>A0A7G7MQZ5_9PSEU</name>
<dbReference type="InterPro" id="IPR036388">
    <property type="entry name" value="WH-like_DNA-bd_sf"/>
</dbReference>
<feature type="domain" description="HTH luxR-type" evidence="3">
    <location>
        <begin position="862"/>
        <end position="927"/>
    </location>
</feature>
<dbReference type="Pfam" id="PF00196">
    <property type="entry name" value="GerE"/>
    <property type="match status" value="1"/>
</dbReference>
<dbReference type="Proteomes" id="UP000515728">
    <property type="component" value="Chromosome"/>
</dbReference>
<dbReference type="InterPro" id="IPR041664">
    <property type="entry name" value="AAA_16"/>
</dbReference>
<dbReference type="PANTHER" id="PTHR16305:SF35">
    <property type="entry name" value="TRANSCRIPTIONAL ACTIVATOR DOMAIN"/>
    <property type="match status" value="1"/>
</dbReference>
<dbReference type="Gene3D" id="1.10.10.10">
    <property type="entry name" value="Winged helix-like DNA-binding domain superfamily/Winged helix DNA-binding domain"/>
    <property type="match status" value="1"/>
</dbReference>
<proteinExistence type="predicted"/>
<accession>A0A7G7MQZ5</accession>
<organism evidence="4 5">
    <name type="scientific">Pseudonocardia petroleophila</name>
    <dbReference type="NCBI Taxonomy" id="37331"/>
    <lineage>
        <taxon>Bacteria</taxon>
        <taxon>Bacillati</taxon>
        <taxon>Actinomycetota</taxon>
        <taxon>Actinomycetes</taxon>
        <taxon>Pseudonocardiales</taxon>
        <taxon>Pseudonocardiaceae</taxon>
        <taxon>Pseudonocardia</taxon>
    </lineage>
</organism>
<evidence type="ECO:0000256" key="1">
    <source>
        <dbReference type="ARBA" id="ARBA00022741"/>
    </source>
</evidence>
<dbReference type="InterPro" id="IPR000792">
    <property type="entry name" value="Tscrpt_reg_LuxR_C"/>
</dbReference>
<dbReference type="Gene3D" id="3.40.50.300">
    <property type="entry name" value="P-loop containing nucleotide triphosphate hydrolases"/>
    <property type="match status" value="1"/>
</dbReference>
<dbReference type="GO" id="GO:0006355">
    <property type="term" value="P:regulation of DNA-templated transcription"/>
    <property type="evidence" value="ECO:0007669"/>
    <property type="project" value="InterPro"/>
</dbReference>
<sequence length="927" mass="96294">MIASDPAGLVGRLREFDRLIALLDDAVARRGGGAVSITGEPGIGKSALVGAVTGHARASGWAVLEGRGHDLESLLAFGPLAAALGGHLHRMPRARRLAYTEGLRSLGTVVEGLGTDGPPDAVTPTDRSRVFQAVALLLGRIAADAPVLLVVDDLHWADPATVDVLRYLSGDLDALGVVLLVALRPATPRPDVRGLVSVLARSPRHEAVTLRRLDGAAVAALAADLLGGPVARPLVAMLERRSAGTPLVVQALVQDLRARGALRQRPDGWAGTEPDPDTPAHLLELFGAGLDRLPPDRRQVLELVALGGEPVPHARLAALAGDDGLTTRVDDLRAAGLLVEERVHGRVRYAPAHPLVADAALARLGQAARAALHARYVAVLEAEGAAPPDVLARHHLGARDVVGTGRARAALADAGIAALRRAAPDTALRWLTAAVDMAEGDPAVLGPLLFDLGIARQQCGDAAGALAALRDAATQLNRAGDPRGAATAATVTARLSWLRDDIAGARRSSALTLELAATADPATRAATAQAHALQLVCLGDDPAVALAVLDGTDVAAVPDAGARARLAGFERYVRMVAGHGPADGALAALRPVAPRCPDQRLELACSNARLELTVLLGRWTELDAELAAAQELGERGVGPLRSWRSPLAEFHRRFATGDWPGADDLLTELADSPWGAHRPVELHALRTWMALHRGDVPGPDGIVGPPGPDGAPLEPRGPERDLHRTLRVLAGASSGPGGGYLVMFEWWRLLACVRASAGRRALLATATDLDRLGGPGSAPAALAARARALGSAERGEAARHAALAAAAFDALGMPVDAATARIEAAERGGGRDGLAADLVLLDRLGARPLAARARDLLGRPAGAPRGPVLTPREREVAELVTDGLSNAAIAERLVVSVRTVTSHLDHVYTKLGIGSRTELAREIRSTQ</sequence>
<dbReference type="InterPro" id="IPR027417">
    <property type="entry name" value="P-loop_NTPase"/>
</dbReference>
<dbReference type="GO" id="GO:0004016">
    <property type="term" value="F:adenylate cyclase activity"/>
    <property type="evidence" value="ECO:0007669"/>
    <property type="project" value="TreeGrafter"/>
</dbReference>
<dbReference type="SUPFAM" id="SSF52540">
    <property type="entry name" value="P-loop containing nucleoside triphosphate hydrolases"/>
    <property type="match status" value="1"/>
</dbReference>
<dbReference type="GO" id="GO:0005737">
    <property type="term" value="C:cytoplasm"/>
    <property type="evidence" value="ECO:0007669"/>
    <property type="project" value="TreeGrafter"/>
</dbReference>
<dbReference type="KEGG" id="ppel:H6H00_15905"/>
<dbReference type="RefSeq" id="WP_185722003.1">
    <property type="nucleotide sequence ID" value="NZ_CP060131.1"/>
</dbReference>
<dbReference type="GO" id="GO:0003677">
    <property type="term" value="F:DNA binding"/>
    <property type="evidence" value="ECO:0007669"/>
    <property type="project" value="InterPro"/>
</dbReference>
<dbReference type="GO" id="GO:0005524">
    <property type="term" value="F:ATP binding"/>
    <property type="evidence" value="ECO:0007669"/>
    <property type="project" value="UniProtKB-KW"/>
</dbReference>
<dbReference type="CDD" id="cd06170">
    <property type="entry name" value="LuxR_C_like"/>
    <property type="match status" value="1"/>
</dbReference>
<reference evidence="4 5" key="1">
    <citation type="submission" date="2020-08" db="EMBL/GenBank/DDBJ databases">
        <authorList>
            <person name="Mo P."/>
        </authorList>
    </citation>
    <scope>NUCLEOTIDE SEQUENCE [LARGE SCALE GENOMIC DNA]</scope>
    <source>
        <strain evidence="4 5">CGMCC 4.1532</strain>
    </source>
</reference>
<evidence type="ECO:0000313" key="4">
    <source>
        <dbReference type="EMBL" id="QNG55206.1"/>
    </source>
</evidence>